<accession>A0A090VNJ0</accession>
<name>A0A090VNJ0_PSEVU</name>
<reference evidence="1 2" key="1">
    <citation type="submission" date="2014-09" db="EMBL/GenBank/DDBJ databases">
        <title>Whole genome shotgun sequence of Escherichia vulneris NBRC 102420.</title>
        <authorList>
            <person name="Yoshida Y."/>
            <person name="Hosoyama A."/>
            <person name="Tsuchikane K."/>
            <person name="Ohji S."/>
            <person name="Ichikawa N."/>
            <person name="Kimura A."/>
            <person name="Yamazoe A."/>
            <person name="Ezaki T."/>
            <person name="Fujita N."/>
        </authorList>
    </citation>
    <scope>NUCLEOTIDE SEQUENCE [LARGE SCALE GENOMIC DNA]</scope>
    <source>
        <strain evidence="1 2">NBRC 102420</strain>
    </source>
</reference>
<evidence type="ECO:0000313" key="1">
    <source>
        <dbReference type="EMBL" id="GAL56652.1"/>
    </source>
</evidence>
<evidence type="ECO:0008006" key="3">
    <source>
        <dbReference type="Google" id="ProtNLM"/>
    </source>
</evidence>
<dbReference type="eggNOG" id="ENOG5034172">
    <property type="taxonomic scope" value="Bacteria"/>
</dbReference>
<protein>
    <recommendedName>
        <fullName evidence="3">Acyl carrier protein</fullName>
    </recommendedName>
</protein>
<keyword evidence="2" id="KW-1185">Reference proteome</keyword>
<dbReference type="InterPro" id="IPR010862">
    <property type="entry name" value="DUF1493"/>
</dbReference>
<evidence type="ECO:0000313" key="2">
    <source>
        <dbReference type="Proteomes" id="UP000029462"/>
    </source>
</evidence>
<dbReference type="OrthoDB" id="6476622at2"/>
<sequence length="106" mass="12289">MSNSKSDDQYRAFILDNLPRVTTFFKTVDISDDEALQETFEREDISDLIDALSTKLSVNCDSFHMDNHFPWKPKTFFTKKNNNAGKVPLTLRMFIDSAKAGRWLYS</sequence>
<dbReference type="Proteomes" id="UP000029462">
    <property type="component" value="Unassembled WGS sequence"/>
</dbReference>
<proteinExistence type="predicted"/>
<comment type="caution">
    <text evidence="1">The sequence shown here is derived from an EMBL/GenBank/DDBJ whole genome shotgun (WGS) entry which is preliminary data.</text>
</comment>
<organism evidence="1 2">
    <name type="scientific">Pseudescherichia vulneris NBRC 102420</name>
    <dbReference type="NCBI Taxonomy" id="1115515"/>
    <lineage>
        <taxon>Bacteria</taxon>
        <taxon>Pseudomonadati</taxon>
        <taxon>Pseudomonadota</taxon>
        <taxon>Gammaproteobacteria</taxon>
        <taxon>Enterobacterales</taxon>
        <taxon>Enterobacteriaceae</taxon>
        <taxon>Pseudescherichia</taxon>
    </lineage>
</organism>
<dbReference type="RefSeq" id="WP_077776476.1">
    <property type="nucleotide sequence ID" value="NZ_BBMZ01000002.1"/>
</dbReference>
<dbReference type="AlphaFoldDB" id="A0A090VNJ0"/>
<gene>
    <name evidence="1" type="ORF">EV102420_02_02570</name>
</gene>
<dbReference type="Pfam" id="PF07377">
    <property type="entry name" value="DUF1493"/>
    <property type="match status" value="1"/>
</dbReference>
<dbReference type="STRING" id="1115515.EV102420_02_02570"/>
<dbReference type="EMBL" id="BBMZ01000002">
    <property type="protein sequence ID" value="GAL56652.1"/>
    <property type="molecule type" value="Genomic_DNA"/>
</dbReference>